<dbReference type="CDD" id="cd06261">
    <property type="entry name" value="TM_PBP2"/>
    <property type="match status" value="1"/>
</dbReference>
<dbReference type="Proteomes" id="UP000262583">
    <property type="component" value="Chromosome"/>
</dbReference>
<dbReference type="GO" id="GO:0055085">
    <property type="term" value="P:transmembrane transport"/>
    <property type="evidence" value="ECO:0007669"/>
    <property type="project" value="InterPro"/>
</dbReference>
<evidence type="ECO:0000256" key="8">
    <source>
        <dbReference type="SAM" id="SignalP"/>
    </source>
</evidence>
<sequence length="751" mass="84763">MRWAVVVLLLFLGTFAGQSPAAEKVQLRYLSWETSYEQIVLVKKIIAAFEAQHPNIKIQLEATTEAPRIFLTDAAAGTPADVMYITNEFLPRLVDKQILLPLDDFITSDGVDLGMFLPRTVDFMRLDGKLYAYPIHFSTDALFYNKKLFDERGVPYPDESWTWETFRDAATSLTVDRNGDGNPEVFGCLTVESQVLMASFGARVFDEQTNRFVEPPPREAIEAVRFNLSLLGKQAPTAAQAMDTTDMQMFANDRLAMFLGRTWQLPQIAKTMRSPWDVAPIPKGRQRFCILAVGGNCIAAGSRHPREAWEFVKFYSSLEGQKLLGLQKNCTPALRELALSKDYFLSPPPEHIRVFVDAIDYAGQVLPDRIWAREFFSSIWQPTLERLRVDSKITPEQALADIARQGNLLIDKYAQEKAEEESATRDAHPTDFLIRFMLALMILGALAIAWLARSNRRYWEGYLFIGLWLIGFVLFTLGPVLASLYLSFCRYDLLSPPRWIGLANILDLIHDPLFWKSLGNTLYYCVFTVPATLILSLFLAMLLNTRVPGTYTFRAIYYLPALTAGVAISLLWRWIYNPQLGLMNTFLGYLGIQGPEWLGSPTWAMPAIIIMSVWGGLGGPMLIYLAGLQGIPQQLYEAAAIDGASRWQAFRHVTLPMLSPSIFFNLIMAIIGSFQVFTTVFVMTANTAASAEPGGPANSTMVYVLYLYQTGFRYLAMGKACAMAWILFLIILGLTLWNYRMSQRWVHYDQA</sequence>
<feature type="transmembrane region" description="Helical" evidence="7">
    <location>
        <begin position="555"/>
        <end position="575"/>
    </location>
</feature>
<keyword evidence="5 7" id="KW-1133">Transmembrane helix</keyword>
<evidence type="ECO:0000256" key="5">
    <source>
        <dbReference type="ARBA" id="ARBA00022989"/>
    </source>
</evidence>
<keyword evidence="2 7" id="KW-0813">Transport</keyword>
<dbReference type="PANTHER" id="PTHR30193">
    <property type="entry name" value="ABC TRANSPORTER PERMEASE PROTEIN"/>
    <property type="match status" value="1"/>
</dbReference>
<feature type="chain" id="PRO_5016447768" evidence="8">
    <location>
        <begin position="22"/>
        <end position="751"/>
    </location>
</feature>
<dbReference type="SUPFAM" id="SSF161098">
    <property type="entry name" value="MetI-like"/>
    <property type="match status" value="1"/>
</dbReference>
<keyword evidence="8" id="KW-0732">Signal</keyword>
<protein>
    <submittedName>
        <fullName evidence="10">N-Acetyl-D-glucosamine ABC transport system, permease protein 1</fullName>
    </submittedName>
</protein>
<evidence type="ECO:0000256" key="1">
    <source>
        <dbReference type="ARBA" id="ARBA00004651"/>
    </source>
</evidence>
<evidence type="ECO:0000256" key="4">
    <source>
        <dbReference type="ARBA" id="ARBA00022692"/>
    </source>
</evidence>
<dbReference type="Gene3D" id="1.10.3720.10">
    <property type="entry name" value="MetI-like"/>
    <property type="match status" value="1"/>
</dbReference>
<dbReference type="Pfam" id="PF00528">
    <property type="entry name" value="BPD_transp_1"/>
    <property type="match status" value="1"/>
</dbReference>
<comment type="similarity">
    <text evidence="7">Belongs to the binding-protein-dependent transport system permease family.</text>
</comment>
<name>A0A2Z4Y6N1_SUMC1</name>
<dbReference type="PROSITE" id="PS50928">
    <property type="entry name" value="ABC_TM1"/>
    <property type="match status" value="1"/>
</dbReference>
<evidence type="ECO:0000259" key="9">
    <source>
        <dbReference type="PROSITE" id="PS50928"/>
    </source>
</evidence>
<dbReference type="Gene3D" id="3.40.190.10">
    <property type="entry name" value="Periplasmic binding protein-like II"/>
    <property type="match status" value="1"/>
</dbReference>
<dbReference type="EMBL" id="CP030759">
    <property type="protein sequence ID" value="AXA36870.1"/>
    <property type="molecule type" value="Genomic_DNA"/>
</dbReference>
<dbReference type="PANTHER" id="PTHR30193:SF1">
    <property type="entry name" value="ABC TRANSPORTER PERMEASE PROTEIN YESP-RELATED"/>
    <property type="match status" value="1"/>
</dbReference>
<dbReference type="CDD" id="cd13585">
    <property type="entry name" value="PBP2_TMBP_like"/>
    <property type="match status" value="1"/>
</dbReference>
<keyword evidence="6 7" id="KW-0472">Membrane</keyword>
<feature type="transmembrane region" description="Helical" evidence="7">
    <location>
        <begin position="464"/>
        <end position="488"/>
    </location>
</feature>
<dbReference type="InterPro" id="IPR000515">
    <property type="entry name" value="MetI-like"/>
</dbReference>
<dbReference type="SUPFAM" id="SSF53850">
    <property type="entry name" value="Periplasmic binding protein-like II"/>
    <property type="match status" value="1"/>
</dbReference>
<proteinExistence type="inferred from homology"/>
<dbReference type="Pfam" id="PF01547">
    <property type="entry name" value="SBP_bac_1"/>
    <property type="match status" value="1"/>
</dbReference>
<dbReference type="AlphaFoldDB" id="A0A2Z4Y6N1"/>
<evidence type="ECO:0000256" key="3">
    <source>
        <dbReference type="ARBA" id="ARBA00022475"/>
    </source>
</evidence>
<comment type="subcellular location">
    <subcellularLocation>
        <location evidence="1 7">Cell membrane</location>
        <topology evidence="1 7">Multi-pass membrane protein</topology>
    </subcellularLocation>
</comment>
<keyword evidence="4 7" id="KW-0812">Transmembrane</keyword>
<feature type="domain" description="ABC transmembrane type-1" evidence="9">
    <location>
        <begin position="518"/>
        <end position="738"/>
    </location>
</feature>
<feature type="transmembrane region" description="Helical" evidence="7">
    <location>
        <begin position="432"/>
        <end position="452"/>
    </location>
</feature>
<dbReference type="KEGG" id="schv:BRCON_2093"/>
<accession>A0A2Z4Y6N1</accession>
<evidence type="ECO:0000313" key="10">
    <source>
        <dbReference type="EMBL" id="AXA36870.1"/>
    </source>
</evidence>
<organism evidence="10 11">
    <name type="scientific">Sumerlaea chitinivorans</name>
    <dbReference type="NCBI Taxonomy" id="2250252"/>
    <lineage>
        <taxon>Bacteria</taxon>
        <taxon>Candidatus Sumerlaeota</taxon>
        <taxon>Candidatus Sumerlaeia</taxon>
        <taxon>Candidatus Sumerlaeales</taxon>
        <taxon>Candidatus Sumerlaeaceae</taxon>
        <taxon>Candidatus Sumerlaea</taxon>
    </lineage>
</organism>
<feature type="transmembrane region" description="Helical" evidence="7">
    <location>
        <begin position="714"/>
        <end position="737"/>
    </location>
</feature>
<evidence type="ECO:0000313" key="11">
    <source>
        <dbReference type="Proteomes" id="UP000262583"/>
    </source>
</evidence>
<dbReference type="InterPro" id="IPR035906">
    <property type="entry name" value="MetI-like_sf"/>
</dbReference>
<dbReference type="GO" id="GO:0005886">
    <property type="term" value="C:plasma membrane"/>
    <property type="evidence" value="ECO:0007669"/>
    <property type="project" value="UniProtKB-SubCell"/>
</dbReference>
<feature type="transmembrane region" description="Helical" evidence="7">
    <location>
        <begin position="603"/>
        <end position="626"/>
    </location>
</feature>
<feature type="signal peptide" evidence="8">
    <location>
        <begin position="1"/>
        <end position="21"/>
    </location>
</feature>
<feature type="transmembrane region" description="Helical" evidence="7">
    <location>
        <begin position="521"/>
        <end position="543"/>
    </location>
</feature>
<reference evidence="10 11" key="1">
    <citation type="submission" date="2018-05" db="EMBL/GenBank/DDBJ databases">
        <title>A metagenomic window into the 2 km-deep terrestrial subsurface aquifer revealed taxonomically and functionally diverse microbial community comprising novel uncultured bacterial lineages.</title>
        <authorList>
            <person name="Kadnikov V.V."/>
            <person name="Mardanov A.V."/>
            <person name="Beletsky A.V."/>
            <person name="Banks D."/>
            <person name="Pimenov N.V."/>
            <person name="Frank Y.A."/>
            <person name="Karnachuk O.V."/>
            <person name="Ravin N.V."/>
        </authorList>
    </citation>
    <scope>NUCLEOTIDE SEQUENCE [LARGE SCALE GENOMIC DNA]</scope>
    <source>
        <strain evidence="10">BY</strain>
    </source>
</reference>
<feature type="transmembrane region" description="Helical" evidence="7">
    <location>
        <begin position="662"/>
        <end position="683"/>
    </location>
</feature>
<evidence type="ECO:0000256" key="7">
    <source>
        <dbReference type="RuleBase" id="RU363032"/>
    </source>
</evidence>
<keyword evidence="3" id="KW-1003">Cell membrane</keyword>
<gene>
    <name evidence="10" type="ORF">BRCON_2093</name>
</gene>
<evidence type="ECO:0000256" key="6">
    <source>
        <dbReference type="ARBA" id="ARBA00023136"/>
    </source>
</evidence>
<evidence type="ECO:0000256" key="2">
    <source>
        <dbReference type="ARBA" id="ARBA00022448"/>
    </source>
</evidence>
<dbReference type="InterPro" id="IPR051393">
    <property type="entry name" value="ABC_transporter_permease"/>
</dbReference>
<dbReference type="InterPro" id="IPR006059">
    <property type="entry name" value="SBP"/>
</dbReference>